<evidence type="ECO:0000313" key="4">
    <source>
        <dbReference type="Proteomes" id="UP000245655"/>
    </source>
</evidence>
<dbReference type="GeneID" id="60255156"/>
<keyword evidence="1" id="KW-1133">Transmembrane helix</keyword>
<dbReference type="PROSITE" id="PS50925">
    <property type="entry name" value="BLUF"/>
    <property type="match status" value="1"/>
</dbReference>
<evidence type="ECO:0000259" key="2">
    <source>
        <dbReference type="PROSITE" id="PS50925"/>
    </source>
</evidence>
<feature type="transmembrane region" description="Helical" evidence="1">
    <location>
        <begin position="188"/>
        <end position="208"/>
    </location>
</feature>
<accession>A0A2V1ZWU9</accession>
<dbReference type="RefSeq" id="WP_045443668.1">
    <property type="nucleotide sequence ID" value="NZ_CAJGZY010000007.1"/>
</dbReference>
<proteinExistence type="predicted"/>
<evidence type="ECO:0000313" key="3">
    <source>
        <dbReference type="EMBL" id="PWK12961.1"/>
    </source>
</evidence>
<dbReference type="SMART" id="SM01034">
    <property type="entry name" value="BLUF"/>
    <property type="match status" value="1"/>
</dbReference>
<sequence>MPSSHNNRVSSWDEIEDSALVQLVYVSSLTLVSRLSASIFDEVECHARNYNQQHGITGTLCYGSGHFLQCIEGEKAHVFALKQRIFADKRHKNTEILLLQTIEHRRFADWRMRLLFLERWLWSPASKKQAAQLSPYLPFAPHNWSPDGTENFLQIIKTFDTPPHIKAAGITYNALGNMFRHIAAPHQAFLIVQGVLSVLLVVALVLLFL</sequence>
<keyword evidence="1" id="KW-0472">Membrane</keyword>
<reference evidence="3 4" key="1">
    <citation type="submission" date="2018-05" db="EMBL/GenBank/DDBJ databases">
        <title>Genomic Encyclopedia of Type Strains, Phase IV (KMG-IV): sequencing the most valuable type-strain genomes for metagenomic binning, comparative biology and taxonomic classification.</title>
        <authorList>
            <person name="Goeker M."/>
        </authorList>
    </citation>
    <scope>NUCLEOTIDE SEQUENCE [LARGE SCALE GENOMIC DNA]</scope>
    <source>
        <strain evidence="3 4">DSM 7229</strain>
    </source>
</reference>
<keyword evidence="1" id="KW-0812">Transmembrane</keyword>
<name>A0A2V1ZWU9_PSYIM</name>
<dbReference type="Pfam" id="PF04940">
    <property type="entry name" value="BLUF"/>
    <property type="match status" value="1"/>
</dbReference>
<dbReference type="GO" id="GO:0071949">
    <property type="term" value="F:FAD binding"/>
    <property type="evidence" value="ECO:0007669"/>
    <property type="project" value="InterPro"/>
</dbReference>
<comment type="caution">
    <text evidence="3">The sequence shown here is derived from an EMBL/GenBank/DDBJ whole genome shotgun (WGS) entry which is preliminary data.</text>
</comment>
<evidence type="ECO:0000256" key="1">
    <source>
        <dbReference type="SAM" id="Phobius"/>
    </source>
</evidence>
<protein>
    <submittedName>
        <fullName evidence="3">FAD-dependent sensor of blue light</fullName>
    </submittedName>
</protein>
<keyword evidence="4" id="KW-1185">Reference proteome</keyword>
<feature type="domain" description="BLUF" evidence="2">
    <location>
        <begin position="20"/>
        <end position="113"/>
    </location>
</feature>
<dbReference type="InterPro" id="IPR007024">
    <property type="entry name" value="BLUF_domain"/>
</dbReference>
<gene>
    <name evidence="3" type="ORF">C8D84_10691</name>
</gene>
<dbReference type="Proteomes" id="UP000245655">
    <property type="component" value="Unassembled WGS sequence"/>
</dbReference>
<dbReference type="SUPFAM" id="SSF54975">
    <property type="entry name" value="Acylphosphatase/BLUF domain-like"/>
    <property type="match status" value="1"/>
</dbReference>
<organism evidence="3 4">
    <name type="scientific">Psychrobacter immobilis</name>
    <dbReference type="NCBI Taxonomy" id="498"/>
    <lineage>
        <taxon>Bacteria</taxon>
        <taxon>Pseudomonadati</taxon>
        <taxon>Pseudomonadota</taxon>
        <taxon>Gammaproteobacteria</taxon>
        <taxon>Moraxellales</taxon>
        <taxon>Moraxellaceae</taxon>
        <taxon>Psychrobacter</taxon>
    </lineage>
</organism>
<dbReference type="Gene3D" id="3.30.70.100">
    <property type="match status" value="1"/>
</dbReference>
<dbReference type="GO" id="GO:0009882">
    <property type="term" value="F:blue light photoreceptor activity"/>
    <property type="evidence" value="ECO:0007669"/>
    <property type="project" value="InterPro"/>
</dbReference>
<dbReference type="InterPro" id="IPR036046">
    <property type="entry name" value="Acylphosphatase-like_dom_sf"/>
</dbReference>
<dbReference type="AlphaFoldDB" id="A0A2V1ZWU9"/>
<dbReference type="EMBL" id="QGGM01000006">
    <property type="protein sequence ID" value="PWK12961.1"/>
    <property type="molecule type" value="Genomic_DNA"/>
</dbReference>